<name>T1A381_9ZZZZ</name>
<dbReference type="AlphaFoldDB" id="T1A381"/>
<evidence type="ECO:0000313" key="1">
    <source>
        <dbReference type="EMBL" id="EQD35514.1"/>
    </source>
</evidence>
<organism evidence="1">
    <name type="scientific">mine drainage metagenome</name>
    <dbReference type="NCBI Taxonomy" id="410659"/>
    <lineage>
        <taxon>unclassified sequences</taxon>
        <taxon>metagenomes</taxon>
        <taxon>ecological metagenomes</taxon>
    </lineage>
</organism>
<sequence length="150" mass="16520">MWNEPSYLESLLDDALGDLSRLLEEADIREVMVNAPDDVWVERAGQLEPAPLRFSAAATRTVIHVLAALSARTEGFEHTRPLLDMGFRDWRISAVLPPVAVQGPALCLRKHGGRIFPLQQFTEGVSTGSETTPPVFETTPSTRCPWPIAA</sequence>
<feature type="non-terminal residue" evidence="1">
    <location>
        <position position="150"/>
    </location>
</feature>
<proteinExistence type="predicted"/>
<accession>T1A381</accession>
<reference evidence="1" key="1">
    <citation type="submission" date="2013-08" db="EMBL/GenBank/DDBJ databases">
        <authorList>
            <person name="Mendez C."/>
            <person name="Richter M."/>
            <person name="Ferrer M."/>
            <person name="Sanchez J."/>
        </authorList>
    </citation>
    <scope>NUCLEOTIDE SEQUENCE</scope>
</reference>
<reference evidence="1" key="2">
    <citation type="journal article" date="2014" name="ISME J.">
        <title>Microbial stratification in low pH oxic and suboxic macroscopic growths along an acid mine drainage.</title>
        <authorList>
            <person name="Mendez-Garcia C."/>
            <person name="Mesa V."/>
            <person name="Sprenger R.R."/>
            <person name="Richter M."/>
            <person name="Diez M.S."/>
            <person name="Solano J."/>
            <person name="Bargiela R."/>
            <person name="Golyshina O.V."/>
            <person name="Manteca A."/>
            <person name="Ramos J.L."/>
            <person name="Gallego J.R."/>
            <person name="Llorente I."/>
            <person name="Martins Dos Santos V.A."/>
            <person name="Jensen O.N."/>
            <person name="Pelaez A.I."/>
            <person name="Sanchez J."/>
            <person name="Ferrer M."/>
        </authorList>
    </citation>
    <scope>NUCLEOTIDE SEQUENCE</scope>
</reference>
<dbReference type="Gene3D" id="3.30.450.370">
    <property type="match status" value="1"/>
</dbReference>
<gene>
    <name evidence="1" type="ORF">B1A_18247</name>
</gene>
<dbReference type="EMBL" id="AUZX01013456">
    <property type="protein sequence ID" value="EQD35514.1"/>
    <property type="molecule type" value="Genomic_DNA"/>
</dbReference>
<protein>
    <submittedName>
        <fullName evidence="1">Type II secretion system protein E</fullName>
    </submittedName>
</protein>
<comment type="caution">
    <text evidence="1">The sequence shown here is derived from an EMBL/GenBank/DDBJ whole genome shotgun (WGS) entry which is preliminary data.</text>
</comment>